<evidence type="ECO:0000313" key="2">
    <source>
        <dbReference type="Proteomes" id="UP000031668"/>
    </source>
</evidence>
<evidence type="ECO:0000313" key="1">
    <source>
        <dbReference type="EMBL" id="KII71541.1"/>
    </source>
</evidence>
<protein>
    <submittedName>
        <fullName evidence="1">Uncharacterized protein</fullName>
    </submittedName>
</protein>
<comment type="caution">
    <text evidence="1">The sequence shown here is derived from an EMBL/GenBank/DDBJ whole genome shotgun (WGS) entry which is preliminary data.</text>
</comment>
<organism evidence="1 2">
    <name type="scientific">Thelohanellus kitauei</name>
    <name type="common">Myxosporean</name>
    <dbReference type="NCBI Taxonomy" id="669202"/>
    <lineage>
        <taxon>Eukaryota</taxon>
        <taxon>Metazoa</taxon>
        <taxon>Cnidaria</taxon>
        <taxon>Myxozoa</taxon>
        <taxon>Myxosporea</taxon>
        <taxon>Bivalvulida</taxon>
        <taxon>Platysporina</taxon>
        <taxon>Myxobolidae</taxon>
        <taxon>Thelohanellus</taxon>
    </lineage>
</organism>
<accession>A0A0C2MVZ3</accession>
<dbReference type="EMBL" id="JWZT01001723">
    <property type="protein sequence ID" value="KII71541.1"/>
    <property type="molecule type" value="Genomic_DNA"/>
</dbReference>
<dbReference type="Proteomes" id="UP000031668">
    <property type="component" value="Unassembled WGS sequence"/>
</dbReference>
<dbReference type="AlphaFoldDB" id="A0A0C2MVZ3"/>
<reference evidence="1 2" key="1">
    <citation type="journal article" date="2014" name="Genome Biol. Evol.">
        <title>The genome of the myxosporean Thelohanellus kitauei shows adaptations to nutrient acquisition within its fish host.</title>
        <authorList>
            <person name="Yang Y."/>
            <person name="Xiong J."/>
            <person name="Zhou Z."/>
            <person name="Huo F."/>
            <person name="Miao W."/>
            <person name="Ran C."/>
            <person name="Liu Y."/>
            <person name="Zhang J."/>
            <person name="Feng J."/>
            <person name="Wang M."/>
            <person name="Wang M."/>
            <person name="Wang L."/>
            <person name="Yao B."/>
        </authorList>
    </citation>
    <scope>NUCLEOTIDE SEQUENCE [LARGE SCALE GENOMIC DNA]</scope>
    <source>
        <strain evidence="1">Wuqing</strain>
    </source>
</reference>
<sequence>MDFQFKENERMDKQMVVIDNLAILKKWTNGQTLAKITLAMPDHLRLEYIKRCNCNNLVSPTDEELKLFKEIAIFMMEENLVSDPHQNISKTRVNFDEDLTKTAHQLKKVIKKFHPTLPKEDIDALAKADFLRTIPNTIKIHLKTHTNQPLHVVASIAQTIKQEIHGNQSTILDTSKAPDDGKLDQVIDILKELTLRSHHEQRELDSYQRGAIVCYPCDKSGQLSRVCQSHRRQQFRGTERFDTFEKGIESIIQMDHGHKKEL</sequence>
<gene>
    <name evidence="1" type="ORF">RF11_04396</name>
</gene>
<keyword evidence="2" id="KW-1185">Reference proteome</keyword>
<name>A0A0C2MVZ3_THEKT</name>
<proteinExistence type="predicted"/>